<dbReference type="Proteomes" id="UP000499080">
    <property type="component" value="Unassembled WGS sequence"/>
</dbReference>
<evidence type="ECO:0000313" key="1">
    <source>
        <dbReference type="EMBL" id="GBM49058.1"/>
    </source>
</evidence>
<dbReference type="AlphaFoldDB" id="A0A4Y2G8X5"/>
<accession>A0A4Y2G8X5</accession>
<dbReference type="PANTHER" id="PTHR47331">
    <property type="entry name" value="PHD-TYPE DOMAIN-CONTAINING PROTEIN"/>
    <property type="match status" value="1"/>
</dbReference>
<dbReference type="EMBL" id="BGPR01001238">
    <property type="protein sequence ID" value="GBM49058.1"/>
    <property type="molecule type" value="Genomic_DNA"/>
</dbReference>
<name>A0A4Y2G8X5_ARAVE</name>
<dbReference type="InterPro" id="IPR008042">
    <property type="entry name" value="Retrotrans_Pao"/>
</dbReference>
<dbReference type="OrthoDB" id="5872779at2759"/>
<organism evidence="1 2">
    <name type="scientific">Araneus ventricosus</name>
    <name type="common">Orbweaver spider</name>
    <name type="synonym">Epeira ventricosa</name>
    <dbReference type="NCBI Taxonomy" id="182803"/>
    <lineage>
        <taxon>Eukaryota</taxon>
        <taxon>Metazoa</taxon>
        <taxon>Ecdysozoa</taxon>
        <taxon>Arthropoda</taxon>
        <taxon>Chelicerata</taxon>
        <taxon>Arachnida</taxon>
        <taxon>Araneae</taxon>
        <taxon>Araneomorphae</taxon>
        <taxon>Entelegynae</taxon>
        <taxon>Araneoidea</taxon>
        <taxon>Araneidae</taxon>
        <taxon>Araneus</taxon>
    </lineage>
</organism>
<gene>
    <name evidence="1" type="ORF">AVEN_155817_1</name>
</gene>
<proteinExistence type="predicted"/>
<protein>
    <submittedName>
        <fullName evidence="1">Uncharacterized protein</fullName>
    </submittedName>
</protein>
<dbReference type="Pfam" id="PF05380">
    <property type="entry name" value="Peptidase_A17"/>
    <property type="match status" value="1"/>
</dbReference>
<reference evidence="1 2" key="1">
    <citation type="journal article" date="2019" name="Sci. Rep.">
        <title>Orb-weaving spider Araneus ventricosus genome elucidates the spidroin gene catalogue.</title>
        <authorList>
            <person name="Kono N."/>
            <person name="Nakamura H."/>
            <person name="Ohtoshi R."/>
            <person name="Moran D.A.P."/>
            <person name="Shinohara A."/>
            <person name="Yoshida Y."/>
            <person name="Fujiwara M."/>
            <person name="Mori M."/>
            <person name="Tomita M."/>
            <person name="Arakawa K."/>
        </authorList>
    </citation>
    <scope>NUCLEOTIDE SEQUENCE [LARGE SCALE GENOMIC DNA]</scope>
</reference>
<sequence>MFQGLWVDNVLWDDPIPNIILNSWEEFASQAELLKSFEIPRFLKVCMKVDSRIEMYGYCDGSLKAYSVVYFRIIPRKRDAGKVVIVFVSAKTRVNPIEPVTLHRIELCSASILEALLIQINGIYLWSDSQIVLNCIHLPPKKGN</sequence>
<keyword evidence="2" id="KW-1185">Reference proteome</keyword>
<comment type="caution">
    <text evidence="1">The sequence shown here is derived from an EMBL/GenBank/DDBJ whole genome shotgun (WGS) entry which is preliminary data.</text>
</comment>
<evidence type="ECO:0000313" key="2">
    <source>
        <dbReference type="Proteomes" id="UP000499080"/>
    </source>
</evidence>